<dbReference type="Proteomes" id="UP001148662">
    <property type="component" value="Unassembled WGS sequence"/>
</dbReference>
<reference evidence="1" key="1">
    <citation type="submission" date="2022-07" db="EMBL/GenBank/DDBJ databases">
        <title>Genome Sequence of Phlebia brevispora.</title>
        <authorList>
            <person name="Buettner E."/>
        </authorList>
    </citation>
    <scope>NUCLEOTIDE SEQUENCE</scope>
    <source>
        <strain evidence="1">MPL23</strain>
    </source>
</reference>
<organism evidence="1 2">
    <name type="scientific">Phlebia brevispora</name>
    <dbReference type="NCBI Taxonomy" id="194682"/>
    <lineage>
        <taxon>Eukaryota</taxon>
        <taxon>Fungi</taxon>
        <taxon>Dikarya</taxon>
        <taxon>Basidiomycota</taxon>
        <taxon>Agaricomycotina</taxon>
        <taxon>Agaricomycetes</taxon>
        <taxon>Polyporales</taxon>
        <taxon>Meruliaceae</taxon>
        <taxon>Phlebia</taxon>
    </lineage>
</organism>
<accession>A0ACC1TFE1</accession>
<name>A0ACC1TFE1_9APHY</name>
<protein>
    <submittedName>
        <fullName evidence="1">Uncharacterized protein</fullName>
    </submittedName>
</protein>
<gene>
    <name evidence="1" type="ORF">NM688_g134</name>
</gene>
<evidence type="ECO:0000313" key="1">
    <source>
        <dbReference type="EMBL" id="KAJ3559763.1"/>
    </source>
</evidence>
<proteinExistence type="predicted"/>
<evidence type="ECO:0000313" key="2">
    <source>
        <dbReference type="Proteomes" id="UP001148662"/>
    </source>
</evidence>
<comment type="caution">
    <text evidence="1">The sequence shown here is derived from an EMBL/GenBank/DDBJ whole genome shotgun (WGS) entry which is preliminary data.</text>
</comment>
<keyword evidence="2" id="KW-1185">Reference proteome</keyword>
<dbReference type="EMBL" id="JANHOG010000010">
    <property type="protein sequence ID" value="KAJ3559763.1"/>
    <property type="molecule type" value="Genomic_DNA"/>
</dbReference>
<sequence>MARVFFFTLLSLVLAGLCSATPMDQQTLQTAVSDKWSWKDCGNPTDPVEIKSIEISPDPPKPGEDLTVTVIGEAKERIEEGAYADVTVKVGVIKILQKEFDLCEEARNAHADISCPVEKGTHKVVHTVTLPKEIPKAPFVVNVRGYTDLDDDMVCLDLNIDFRDTPTRKLFW</sequence>